<evidence type="ECO:0000256" key="3">
    <source>
        <dbReference type="ARBA" id="ARBA00022989"/>
    </source>
</evidence>
<sequence length="243" mass="26016">MILTSASRAAAGIFSPEIRGVFWKVLGLTVLALAALWLSIRQAFVSWVMPWIEPWFPGLPDWAGWLAVAGSFIWAVGLAAAVAMLIAPVSAIVAGFFLDDAAEIIEGKDYPDDRPGVALPLGQALASSLRFFLVVIAANLLALVLLLVPGVNIVIFFVVNGYLIGREYFEFAASRHLGVAGAKQYRRVNQGTVILAGMLVGLLLLVPVLNLLTPLFAAVLMVHLFKAMKEKDAALKRPAAAVP</sequence>
<feature type="transmembrane region" description="Helical" evidence="5">
    <location>
        <begin position="21"/>
        <end position="40"/>
    </location>
</feature>
<evidence type="ECO:0000256" key="2">
    <source>
        <dbReference type="ARBA" id="ARBA00022692"/>
    </source>
</evidence>
<evidence type="ECO:0000256" key="4">
    <source>
        <dbReference type="ARBA" id="ARBA00023136"/>
    </source>
</evidence>
<feature type="transmembrane region" description="Helical" evidence="5">
    <location>
        <begin position="65"/>
        <end position="98"/>
    </location>
</feature>
<name>A0A936YQ50_9HYPH</name>
<evidence type="ECO:0000256" key="5">
    <source>
        <dbReference type="SAM" id="Phobius"/>
    </source>
</evidence>
<evidence type="ECO:0000256" key="1">
    <source>
        <dbReference type="ARBA" id="ARBA00004141"/>
    </source>
</evidence>
<dbReference type="Pfam" id="PF07264">
    <property type="entry name" value="EI24"/>
    <property type="match status" value="1"/>
</dbReference>
<evidence type="ECO:0000313" key="7">
    <source>
        <dbReference type="Proteomes" id="UP000633219"/>
    </source>
</evidence>
<comment type="subcellular location">
    <subcellularLocation>
        <location evidence="1">Membrane</location>
        <topology evidence="1">Multi-pass membrane protein</topology>
    </subcellularLocation>
</comment>
<gene>
    <name evidence="6" type="ORF">JJB09_00595</name>
</gene>
<keyword evidence="4 5" id="KW-0472">Membrane</keyword>
<dbReference type="AlphaFoldDB" id="A0A936YQ50"/>
<keyword evidence="3 5" id="KW-1133">Transmembrane helix</keyword>
<dbReference type="InterPro" id="IPR059112">
    <property type="entry name" value="CysZ/EI24"/>
</dbReference>
<reference evidence="6" key="1">
    <citation type="submission" date="2021-01" db="EMBL/GenBank/DDBJ databases">
        <title>Rhizobium sp. strain KVB221 16S ribosomal RNA gene Genome sequencing and assembly.</title>
        <authorList>
            <person name="Kang M."/>
        </authorList>
    </citation>
    <scope>NUCLEOTIDE SEQUENCE</scope>
    <source>
        <strain evidence="6">KVB221</strain>
    </source>
</reference>
<evidence type="ECO:0000313" key="6">
    <source>
        <dbReference type="EMBL" id="MBL0370512.1"/>
    </source>
</evidence>
<protein>
    <submittedName>
        <fullName evidence="6">Sulfate transporter family protein</fullName>
    </submittedName>
</protein>
<dbReference type="RefSeq" id="WP_201651758.1">
    <property type="nucleotide sequence ID" value="NZ_JAEQNC010000001.1"/>
</dbReference>
<keyword evidence="2 5" id="KW-0812">Transmembrane</keyword>
<proteinExistence type="predicted"/>
<dbReference type="NCBIfam" id="NF009407">
    <property type="entry name" value="PRK12768.1"/>
    <property type="match status" value="1"/>
</dbReference>
<organism evidence="6 7">
    <name type="scientific">Rhizobium setariae</name>
    <dbReference type="NCBI Taxonomy" id="2801340"/>
    <lineage>
        <taxon>Bacteria</taxon>
        <taxon>Pseudomonadati</taxon>
        <taxon>Pseudomonadota</taxon>
        <taxon>Alphaproteobacteria</taxon>
        <taxon>Hyphomicrobiales</taxon>
        <taxon>Rhizobiaceae</taxon>
        <taxon>Rhizobium/Agrobacterium group</taxon>
        <taxon>Rhizobium</taxon>
    </lineage>
</organism>
<accession>A0A936YQ50</accession>
<feature type="transmembrane region" description="Helical" evidence="5">
    <location>
        <begin position="131"/>
        <end position="159"/>
    </location>
</feature>
<dbReference type="EMBL" id="JAEQNC010000001">
    <property type="protein sequence ID" value="MBL0370512.1"/>
    <property type="molecule type" value="Genomic_DNA"/>
</dbReference>
<dbReference type="Proteomes" id="UP000633219">
    <property type="component" value="Unassembled WGS sequence"/>
</dbReference>
<keyword evidence="7" id="KW-1185">Reference proteome</keyword>
<feature type="transmembrane region" description="Helical" evidence="5">
    <location>
        <begin position="193"/>
        <end position="222"/>
    </location>
</feature>
<comment type="caution">
    <text evidence="6">The sequence shown here is derived from an EMBL/GenBank/DDBJ whole genome shotgun (WGS) entry which is preliminary data.</text>
</comment>